<gene>
    <name evidence="1" type="ORF">ATM17_31690</name>
</gene>
<accession>A0AAC9AZU2</accession>
<dbReference type="AlphaFoldDB" id="A0AAC9AZU2"/>
<dbReference type="Proteomes" id="UP000076088">
    <property type="component" value="Plasmid unnamed1"/>
</dbReference>
<dbReference type="RefSeq" id="WP_054735286.1">
    <property type="nucleotide sequence ID" value="NZ_CP009430.1"/>
</dbReference>
<dbReference type="KEGG" id="smaz:LH19_27715"/>
<sequence>MEIHFRLEGYCQVPDGTRPLDEVRNQFRLPSGAIVSICPVVELATSENADDHRDLSHDEGVELGLVLEILERDCALVEKTGT</sequence>
<reference evidence="2" key="1">
    <citation type="submission" date="2015-11" db="EMBL/GenBank/DDBJ databases">
        <title>Complete genome sequence of a polyethylene-glycol degrader Sphingopyxis macrogoltabida 203N (NBRC 111659).</title>
        <authorList>
            <person name="Yoshiyuki O."/>
            <person name="Shouta N."/>
            <person name="Nagata Y."/>
            <person name="Numata M."/>
            <person name="Tsuchikane K."/>
            <person name="Hosoyama A."/>
            <person name="Yamazoe A."/>
            <person name="Tsuda M."/>
            <person name="Fujita N."/>
            <person name="Kawai F."/>
        </authorList>
    </citation>
    <scope>NUCLEOTIDE SEQUENCE [LARGE SCALE GENOMIC DNA]</scope>
    <source>
        <strain evidence="2">203N</strain>
        <plasmid evidence="2">unnamed1</plasmid>
    </source>
</reference>
<organism evidence="1 2">
    <name type="scientific">Sphingopyxis macrogoltabida</name>
    <name type="common">Sphingomonas macrogoltabidus</name>
    <dbReference type="NCBI Taxonomy" id="33050"/>
    <lineage>
        <taxon>Bacteria</taxon>
        <taxon>Pseudomonadati</taxon>
        <taxon>Pseudomonadota</taxon>
        <taxon>Alphaproteobacteria</taxon>
        <taxon>Sphingomonadales</taxon>
        <taxon>Sphingomonadaceae</taxon>
        <taxon>Sphingopyxis</taxon>
    </lineage>
</organism>
<name>A0AAC9AZU2_SPHMC</name>
<geneLocation type="plasmid" evidence="1 2">
    <name>unnamed1</name>
</geneLocation>
<keyword evidence="1" id="KW-0614">Plasmid</keyword>
<proteinExistence type="predicted"/>
<keyword evidence="2" id="KW-1185">Reference proteome</keyword>
<protein>
    <submittedName>
        <fullName evidence="1">Uncharacterized protein</fullName>
    </submittedName>
</protein>
<reference evidence="1 2" key="2">
    <citation type="journal article" date="2016" name="Genome Announc.">
        <title>Complete Genome Sequence of Sphingopyxis macrogoltabida Strain 203N (NBRC 111659), a Polyethylene Glycol Degrader.</title>
        <authorList>
            <person name="Ohtsubo Y."/>
            <person name="Nonoyama S."/>
            <person name="Nagata Y."/>
            <person name="Numata M."/>
            <person name="Tsuchikane K."/>
            <person name="Hosoyama A."/>
            <person name="Yamazoe A."/>
            <person name="Tsuda M."/>
            <person name="Fujita N."/>
            <person name="Kawai F."/>
        </authorList>
    </citation>
    <scope>NUCLEOTIDE SEQUENCE [LARGE SCALE GENOMIC DNA]</scope>
    <source>
        <strain evidence="1 2">203N</strain>
    </source>
</reference>
<evidence type="ECO:0000313" key="2">
    <source>
        <dbReference type="Proteomes" id="UP000076088"/>
    </source>
</evidence>
<evidence type="ECO:0000313" key="1">
    <source>
        <dbReference type="EMBL" id="AMU92822.1"/>
    </source>
</evidence>
<dbReference type="EMBL" id="CP013345">
    <property type="protein sequence ID" value="AMU92822.1"/>
    <property type="molecule type" value="Genomic_DNA"/>
</dbReference>